<evidence type="ECO:0000313" key="2">
    <source>
        <dbReference type="EMBL" id="KAJ3584112.1"/>
    </source>
</evidence>
<keyword evidence="1" id="KW-1133">Transmembrane helix</keyword>
<reference evidence="2" key="1">
    <citation type="submission" date="2022-07" db="EMBL/GenBank/DDBJ databases">
        <title>Chromosome-level genome of Muraenolepis orangiensis.</title>
        <authorList>
            <person name="Kim J."/>
        </authorList>
    </citation>
    <scope>NUCLEOTIDE SEQUENCE</scope>
    <source>
        <strain evidence="2">KU_S4_2022</strain>
        <tissue evidence="2">Muscle</tissue>
    </source>
</reference>
<accession>A0A9Q0I295</accession>
<dbReference type="EMBL" id="JANIIK010000119">
    <property type="protein sequence ID" value="KAJ3584112.1"/>
    <property type="molecule type" value="Genomic_DNA"/>
</dbReference>
<organism evidence="2 3">
    <name type="scientific">Muraenolepis orangiensis</name>
    <name type="common">Patagonian moray cod</name>
    <dbReference type="NCBI Taxonomy" id="630683"/>
    <lineage>
        <taxon>Eukaryota</taxon>
        <taxon>Metazoa</taxon>
        <taxon>Chordata</taxon>
        <taxon>Craniata</taxon>
        <taxon>Vertebrata</taxon>
        <taxon>Euteleostomi</taxon>
        <taxon>Actinopterygii</taxon>
        <taxon>Neopterygii</taxon>
        <taxon>Teleostei</taxon>
        <taxon>Neoteleostei</taxon>
        <taxon>Acanthomorphata</taxon>
        <taxon>Zeiogadaria</taxon>
        <taxon>Gadariae</taxon>
        <taxon>Gadiformes</taxon>
        <taxon>Muraenolepidoidei</taxon>
        <taxon>Muraenolepididae</taxon>
        <taxon>Muraenolepis</taxon>
    </lineage>
</organism>
<feature type="transmembrane region" description="Helical" evidence="1">
    <location>
        <begin position="6"/>
        <end position="26"/>
    </location>
</feature>
<evidence type="ECO:0000313" key="3">
    <source>
        <dbReference type="Proteomes" id="UP001148018"/>
    </source>
</evidence>
<feature type="non-terminal residue" evidence="2">
    <location>
        <position position="69"/>
    </location>
</feature>
<comment type="caution">
    <text evidence="2">The sequence shown here is derived from an EMBL/GenBank/DDBJ whole genome shotgun (WGS) entry which is preliminary data.</text>
</comment>
<gene>
    <name evidence="2" type="ORF">NHX12_014608</name>
</gene>
<proteinExistence type="predicted"/>
<keyword evidence="1" id="KW-0812">Transmembrane</keyword>
<sequence>STPGAIFGIVIAVVIAVFAAVVFAFIKFCPEHTVSKRLLRLKNSVIRQLNGPTVEAPAESRPTVEAPTE</sequence>
<dbReference type="AlphaFoldDB" id="A0A9Q0I295"/>
<keyword evidence="1" id="KW-0472">Membrane</keyword>
<name>A0A9Q0I295_9TELE</name>
<feature type="non-terminal residue" evidence="2">
    <location>
        <position position="1"/>
    </location>
</feature>
<protein>
    <submittedName>
        <fullName evidence="2">Uncharacterized protein</fullName>
    </submittedName>
</protein>
<keyword evidence="3" id="KW-1185">Reference proteome</keyword>
<evidence type="ECO:0000256" key="1">
    <source>
        <dbReference type="SAM" id="Phobius"/>
    </source>
</evidence>
<dbReference type="Proteomes" id="UP001148018">
    <property type="component" value="Unassembled WGS sequence"/>
</dbReference>